<dbReference type="InterPro" id="IPR015421">
    <property type="entry name" value="PyrdxlP-dep_Trfase_major"/>
</dbReference>
<dbReference type="SUPFAM" id="SSF53383">
    <property type="entry name" value="PLP-dependent transferases"/>
    <property type="match status" value="1"/>
</dbReference>
<dbReference type="InterPro" id="IPR015424">
    <property type="entry name" value="PyrdxlP-dep_Trfase"/>
</dbReference>
<dbReference type="GO" id="GO:0008483">
    <property type="term" value="F:transaminase activity"/>
    <property type="evidence" value="ECO:0007669"/>
    <property type="project" value="UniProtKB-KW"/>
</dbReference>
<dbReference type="InterPro" id="IPR036390">
    <property type="entry name" value="WH_DNA-bd_sf"/>
</dbReference>
<dbReference type="InterPro" id="IPR004839">
    <property type="entry name" value="Aminotransferase_I/II_large"/>
</dbReference>
<keyword evidence="5" id="KW-0804">Transcription</keyword>
<dbReference type="SMART" id="SM00345">
    <property type="entry name" value="HTH_GNTR"/>
    <property type="match status" value="1"/>
</dbReference>
<dbReference type="GO" id="GO:0003677">
    <property type="term" value="F:DNA binding"/>
    <property type="evidence" value="ECO:0007669"/>
    <property type="project" value="UniProtKB-KW"/>
</dbReference>
<keyword evidence="7" id="KW-0808">Transferase</keyword>
<comment type="similarity">
    <text evidence="1">In the C-terminal section; belongs to the class-I pyridoxal-phosphate-dependent aminotransferase family.</text>
</comment>
<keyword evidence="8" id="KW-1185">Reference proteome</keyword>
<keyword evidence="7" id="KW-0032">Aminotransferase</keyword>
<evidence type="ECO:0000256" key="3">
    <source>
        <dbReference type="ARBA" id="ARBA00023015"/>
    </source>
</evidence>
<dbReference type="PROSITE" id="PS50949">
    <property type="entry name" value="HTH_GNTR"/>
    <property type="match status" value="1"/>
</dbReference>
<feature type="domain" description="HTH gntR-type" evidence="6">
    <location>
        <begin position="88"/>
        <end position="156"/>
    </location>
</feature>
<dbReference type="GO" id="GO:0003700">
    <property type="term" value="F:DNA-binding transcription factor activity"/>
    <property type="evidence" value="ECO:0007669"/>
    <property type="project" value="InterPro"/>
</dbReference>
<evidence type="ECO:0000256" key="5">
    <source>
        <dbReference type="ARBA" id="ARBA00023163"/>
    </source>
</evidence>
<evidence type="ECO:0000313" key="8">
    <source>
        <dbReference type="Proteomes" id="UP000503540"/>
    </source>
</evidence>
<keyword evidence="3" id="KW-0805">Transcription regulation</keyword>
<evidence type="ECO:0000256" key="1">
    <source>
        <dbReference type="ARBA" id="ARBA00005384"/>
    </source>
</evidence>
<keyword evidence="2" id="KW-0663">Pyridoxal phosphate</keyword>
<dbReference type="InterPro" id="IPR036388">
    <property type="entry name" value="WH-like_DNA-bd_sf"/>
</dbReference>
<dbReference type="Gene3D" id="3.40.640.10">
    <property type="entry name" value="Type I PLP-dependent aspartate aminotransferase-like (Major domain)"/>
    <property type="match status" value="1"/>
</dbReference>
<evidence type="ECO:0000256" key="4">
    <source>
        <dbReference type="ARBA" id="ARBA00023125"/>
    </source>
</evidence>
<dbReference type="Gene3D" id="1.10.10.10">
    <property type="entry name" value="Winged helix-like DNA-binding domain superfamily/Winged helix DNA-binding domain"/>
    <property type="match status" value="1"/>
</dbReference>
<dbReference type="InterPro" id="IPR051446">
    <property type="entry name" value="HTH_trans_reg/aminotransferase"/>
</dbReference>
<dbReference type="PANTHER" id="PTHR46577">
    <property type="entry name" value="HTH-TYPE TRANSCRIPTIONAL REGULATORY PROTEIN GABR"/>
    <property type="match status" value="1"/>
</dbReference>
<dbReference type="KEGG" id="nah:F5544_44880"/>
<evidence type="ECO:0000256" key="2">
    <source>
        <dbReference type="ARBA" id="ARBA00022898"/>
    </source>
</evidence>
<evidence type="ECO:0000313" key="7">
    <source>
        <dbReference type="EMBL" id="QIS16779.1"/>
    </source>
</evidence>
<gene>
    <name evidence="7" type="ORF">F5544_44880</name>
</gene>
<dbReference type="Proteomes" id="UP000503540">
    <property type="component" value="Chromosome"/>
</dbReference>
<accession>A0A6G9YTX1</accession>
<protein>
    <submittedName>
        <fullName evidence="7">Aminotransferase class I/II-fold pyridoxal phosphate-dependent enzyme</fullName>
    </submittedName>
</protein>
<dbReference type="Pfam" id="PF00392">
    <property type="entry name" value="GntR"/>
    <property type="match status" value="1"/>
</dbReference>
<sequence>MVPRELAVQLGDADHRIVDHRQLPLLEGPRQARDDLGYRNRFGASCCRHSAIVRRLRVPIQRQFGRIGLLMDPIKVTERLGRWSAGRGPLYVLLAARLRQLIDDGELPPGTRLPPDRVFASALAVGRSTVVAAYDLLHGEGRIVRRQGSGTRVAGPATASGPDTTAEPMFLDLLEPRAGVVSLACAAPDTPPPELIEAYTAILPALARTTDDMGYHPAGHSALRRAIASRFAERGVPTEPAQILVTTGGQQALSLLARAFSRPGDRVLVEAPTHPGALEVFREAATVLRGLPPGLAGFATAVREHRPALAYVIPTFHNPTGAVLTALERARLAEMAVAQDIPVIDDEVLAELGFPGVETPLPLAAYMDNGITTGSLSKTIWGGLRIGWIRADAAVVGRMARLRAVHDLGGNLPAQLAAAELLPLMGKVLRRTAVERQQRHDHLRAELGRLLPEWPVPPVTGGQTLWVCLPRGDGTSFTQIALRHGVSVLPGSGLDPGDEYTDHIRLHFMHPPEVLSRAAERLADAWRDYRPPAHAPKVPSPLAI</sequence>
<proteinExistence type="inferred from homology"/>
<organism evidence="7 8">
    <name type="scientific">Nocardia arthritidis</name>
    <dbReference type="NCBI Taxonomy" id="228602"/>
    <lineage>
        <taxon>Bacteria</taxon>
        <taxon>Bacillati</taxon>
        <taxon>Actinomycetota</taxon>
        <taxon>Actinomycetes</taxon>
        <taxon>Mycobacteriales</taxon>
        <taxon>Nocardiaceae</taxon>
        <taxon>Nocardia</taxon>
    </lineage>
</organism>
<dbReference type="CDD" id="cd07377">
    <property type="entry name" value="WHTH_GntR"/>
    <property type="match status" value="1"/>
</dbReference>
<dbReference type="PANTHER" id="PTHR46577:SF1">
    <property type="entry name" value="HTH-TYPE TRANSCRIPTIONAL REGULATORY PROTEIN GABR"/>
    <property type="match status" value="1"/>
</dbReference>
<dbReference type="CDD" id="cd00609">
    <property type="entry name" value="AAT_like"/>
    <property type="match status" value="1"/>
</dbReference>
<dbReference type="SUPFAM" id="SSF46785">
    <property type="entry name" value="Winged helix' DNA-binding domain"/>
    <property type="match status" value="1"/>
</dbReference>
<dbReference type="Pfam" id="PF00155">
    <property type="entry name" value="Aminotran_1_2"/>
    <property type="match status" value="1"/>
</dbReference>
<dbReference type="GO" id="GO:0030170">
    <property type="term" value="F:pyridoxal phosphate binding"/>
    <property type="evidence" value="ECO:0007669"/>
    <property type="project" value="InterPro"/>
</dbReference>
<keyword evidence="4" id="KW-0238">DNA-binding</keyword>
<dbReference type="EMBL" id="CP046172">
    <property type="protein sequence ID" value="QIS16779.1"/>
    <property type="molecule type" value="Genomic_DNA"/>
</dbReference>
<dbReference type="InterPro" id="IPR000524">
    <property type="entry name" value="Tscrpt_reg_HTH_GntR"/>
</dbReference>
<name>A0A6G9YTX1_9NOCA</name>
<reference evidence="7 8" key="1">
    <citation type="journal article" date="2019" name="ACS Chem. Biol.">
        <title>Identification and Mobilization of a Cryptic Antibiotic Biosynthesis Gene Locus from a Human-Pathogenic Nocardia Isolate.</title>
        <authorList>
            <person name="Herisse M."/>
            <person name="Ishida K."/>
            <person name="Porter J.L."/>
            <person name="Howden B."/>
            <person name="Hertweck C."/>
            <person name="Stinear T.P."/>
            <person name="Pidot S.J."/>
        </authorList>
    </citation>
    <scope>NUCLEOTIDE SEQUENCE [LARGE SCALE GENOMIC DNA]</scope>
    <source>
        <strain evidence="7 8">AUSMDU00012717</strain>
    </source>
</reference>
<dbReference type="AlphaFoldDB" id="A0A6G9YTX1"/>
<evidence type="ECO:0000259" key="6">
    <source>
        <dbReference type="PROSITE" id="PS50949"/>
    </source>
</evidence>